<dbReference type="SUPFAM" id="SSF64484">
    <property type="entry name" value="beta and beta-prime subunits of DNA dependent RNA-polymerase"/>
    <property type="match status" value="1"/>
</dbReference>
<keyword evidence="10" id="KW-1185">Reference proteome</keyword>
<dbReference type="InterPro" id="IPR045867">
    <property type="entry name" value="DNA-dir_RpoC_beta_prime"/>
</dbReference>
<dbReference type="Proteomes" id="UP000193944">
    <property type="component" value="Unassembled WGS sequence"/>
</dbReference>
<accession>A0A1Y1WIP6</accession>
<protein>
    <recommendedName>
        <fullName evidence="2">DNA-directed RNA polymerase</fullName>
        <ecNumber evidence="2">2.7.7.6</ecNumber>
    </recommendedName>
</protein>
<evidence type="ECO:0000256" key="5">
    <source>
        <dbReference type="ARBA" id="ARBA00022695"/>
    </source>
</evidence>
<dbReference type="GO" id="GO:0006351">
    <property type="term" value="P:DNA-templated transcription"/>
    <property type="evidence" value="ECO:0007669"/>
    <property type="project" value="InterPro"/>
</dbReference>
<evidence type="ECO:0000313" key="9">
    <source>
        <dbReference type="EMBL" id="ORX73451.1"/>
    </source>
</evidence>
<evidence type="ECO:0000256" key="7">
    <source>
        <dbReference type="ARBA" id="ARBA00048552"/>
    </source>
</evidence>
<keyword evidence="4" id="KW-0808">Transferase</keyword>
<comment type="function">
    <text evidence="1">DNA-dependent RNA polymerase catalyzes the transcription of DNA into RNA using the four ribonucleoside triphosphates as substrates.</text>
</comment>
<dbReference type="EMBL" id="MCFG01000387">
    <property type="protein sequence ID" value="ORX73451.1"/>
    <property type="molecule type" value="Genomic_DNA"/>
</dbReference>
<evidence type="ECO:0000256" key="1">
    <source>
        <dbReference type="ARBA" id="ARBA00004026"/>
    </source>
</evidence>
<keyword evidence="3" id="KW-0240">DNA-directed RNA polymerase</keyword>
<gene>
    <name evidence="9" type="ORF">BCR32DRAFT_249935</name>
</gene>
<reference evidence="9 10" key="1">
    <citation type="submission" date="2016-08" db="EMBL/GenBank/DDBJ databases">
        <title>A Parts List for Fungal Cellulosomes Revealed by Comparative Genomics.</title>
        <authorList>
            <consortium name="DOE Joint Genome Institute"/>
            <person name="Haitjema C.H."/>
            <person name="Gilmore S.P."/>
            <person name="Henske J.K."/>
            <person name="Solomon K.V."/>
            <person name="De Groot R."/>
            <person name="Kuo A."/>
            <person name="Mondo S.J."/>
            <person name="Salamov A.A."/>
            <person name="Labutti K."/>
            <person name="Zhao Z."/>
            <person name="Chiniquy J."/>
            <person name="Barry K."/>
            <person name="Brewer H.M."/>
            <person name="Purvine S.O."/>
            <person name="Wright A.T."/>
            <person name="Boxma B."/>
            <person name="Van Alen T."/>
            <person name="Hackstein J.H."/>
            <person name="Baker S.E."/>
            <person name="Grigoriev I.V."/>
            <person name="O'Malley M.A."/>
        </authorList>
    </citation>
    <scope>NUCLEOTIDE SEQUENCE [LARGE SCALE GENOMIC DNA]</scope>
    <source>
        <strain evidence="9 10">S4</strain>
    </source>
</reference>
<dbReference type="GO" id="GO:0000428">
    <property type="term" value="C:DNA-directed RNA polymerase complex"/>
    <property type="evidence" value="ECO:0007669"/>
    <property type="project" value="UniProtKB-KW"/>
</dbReference>
<dbReference type="AlphaFoldDB" id="A0A1Y1WIP6"/>
<dbReference type="Pfam" id="PF04998">
    <property type="entry name" value="RNA_pol_Rpb1_5"/>
    <property type="match status" value="1"/>
</dbReference>
<evidence type="ECO:0000256" key="2">
    <source>
        <dbReference type="ARBA" id="ARBA00012418"/>
    </source>
</evidence>
<feature type="domain" description="RNA polymerase Rpb1" evidence="8">
    <location>
        <begin position="29"/>
        <end position="170"/>
    </location>
</feature>
<keyword evidence="6" id="KW-0804">Transcription</keyword>
<dbReference type="PANTHER" id="PTHR19376">
    <property type="entry name" value="DNA-DIRECTED RNA POLYMERASE"/>
    <property type="match status" value="1"/>
</dbReference>
<evidence type="ECO:0000313" key="10">
    <source>
        <dbReference type="Proteomes" id="UP000193944"/>
    </source>
</evidence>
<evidence type="ECO:0000256" key="3">
    <source>
        <dbReference type="ARBA" id="ARBA00022478"/>
    </source>
</evidence>
<organism evidence="9 10">
    <name type="scientific">Anaeromyces robustus</name>
    <dbReference type="NCBI Taxonomy" id="1754192"/>
    <lineage>
        <taxon>Eukaryota</taxon>
        <taxon>Fungi</taxon>
        <taxon>Fungi incertae sedis</taxon>
        <taxon>Chytridiomycota</taxon>
        <taxon>Chytridiomycota incertae sedis</taxon>
        <taxon>Neocallimastigomycetes</taxon>
        <taxon>Neocallimastigales</taxon>
        <taxon>Neocallimastigaceae</taxon>
        <taxon>Anaeromyces</taxon>
    </lineage>
</organism>
<dbReference type="PANTHER" id="PTHR19376:SF54">
    <property type="entry name" value="DNA-DIRECTED RNA POLYMERASE SUBUNIT BETA"/>
    <property type="match status" value="1"/>
</dbReference>
<comment type="caution">
    <text evidence="9">The sequence shown here is derived from an EMBL/GenBank/DDBJ whole genome shotgun (WGS) entry which is preliminary data.</text>
</comment>
<evidence type="ECO:0000259" key="8">
    <source>
        <dbReference type="Pfam" id="PF04998"/>
    </source>
</evidence>
<dbReference type="InterPro" id="IPR007081">
    <property type="entry name" value="RNA_pol_Rpb1_5"/>
</dbReference>
<dbReference type="OrthoDB" id="2135015at2759"/>
<sequence length="211" mass="24893">MYITFDYIKNDNKSKITNNVLYNYFISNNIKFEEKENYLILDSNYINLSHEDINNLLYNVTLTGTKGVHNVIPKYHGNEFYIEVTGTDLDPLFKNEYIDPQRSHYIIYSNTKEVDYNLRKQNILMQLKRITNFDNSFYNDQHIELLTNFMCRNNTIIPISRFGMKNSDYSFISQLSFEDPYSVIQNILYGVEDNLSSVSAKLITGIYNDKI</sequence>
<name>A0A1Y1WIP6_9FUNG</name>
<comment type="catalytic activity">
    <reaction evidence="7">
        <text>RNA(n) + a ribonucleoside 5'-triphosphate = RNA(n+1) + diphosphate</text>
        <dbReference type="Rhea" id="RHEA:21248"/>
        <dbReference type="Rhea" id="RHEA-COMP:14527"/>
        <dbReference type="Rhea" id="RHEA-COMP:17342"/>
        <dbReference type="ChEBI" id="CHEBI:33019"/>
        <dbReference type="ChEBI" id="CHEBI:61557"/>
        <dbReference type="ChEBI" id="CHEBI:140395"/>
        <dbReference type="EC" id="2.7.7.6"/>
    </reaction>
</comment>
<dbReference type="EC" id="2.7.7.6" evidence="2"/>
<evidence type="ECO:0000256" key="6">
    <source>
        <dbReference type="ARBA" id="ARBA00023163"/>
    </source>
</evidence>
<dbReference type="GO" id="GO:0003677">
    <property type="term" value="F:DNA binding"/>
    <property type="evidence" value="ECO:0007669"/>
    <property type="project" value="InterPro"/>
</dbReference>
<dbReference type="GO" id="GO:0003899">
    <property type="term" value="F:DNA-directed RNA polymerase activity"/>
    <property type="evidence" value="ECO:0007669"/>
    <property type="project" value="UniProtKB-EC"/>
</dbReference>
<proteinExistence type="predicted"/>
<reference evidence="9 10" key="2">
    <citation type="submission" date="2016-08" db="EMBL/GenBank/DDBJ databases">
        <title>Pervasive Adenine N6-methylation of Active Genes in Fungi.</title>
        <authorList>
            <consortium name="DOE Joint Genome Institute"/>
            <person name="Mondo S.J."/>
            <person name="Dannebaum R.O."/>
            <person name="Kuo R.C."/>
            <person name="Labutti K."/>
            <person name="Haridas S."/>
            <person name="Kuo A."/>
            <person name="Salamov A."/>
            <person name="Ahrendt S.R."/>
            <person name="Lipzen A."/>
            <person name="Sullivan W."/>
            <person name="Andreopoulos W.B."/>
            <person name="Clum A."/>
            <person name="Lindquist E."/>
            <person name="Daum C."/>
            <person name="Ramamoorthy G.K."/>
            <person name="Gryganskyi A."/>
            <person name="Culley D."/>
            <person name="Magnuson J.K."/>
            <person name="James T.Y."/>
            <person name="O'Malley M.A."/>
            <person name="Stajich J.E."/>
            <person name="Spatafora J.W."/>
            <person name="Visel A."/>
            <person name="Grigoriev I.V."/>
        </authorList>
    </citation>
    <scope>NUCLEOTIDE SEQUENCE [LARGE SCALE GENOMIC DNA]</scope>
    <source>
        <strain evidence="9 10">S4</strain>
    </source>
</reference>
<keyword evidence="5" id="KW-0548">Nucleotidyltransferase</keyword>
<evidence type="ECO:0000256" key="4">
    <source>
        <dbReference type="ARBA" id="ARBA00022679"/>
    </source>
</evidence>